<organism evidence="1 2">
    <name type="scientific">Striga asiatica</name>
    <name type="common">Asiatic witchweed</name>
    <name type="synonym">Buchnera asiatica</name>
    <dbReference type="NCBI Taxonomy" id="4170"/>
    <lineage>
        <taxon>Eukaryota</taxon>
        <taxon>Viridiplantae</taxon>
        <taxon>Streptophyta</taxon>
        <taxon>Embryophyta</taxon>
        <taxon>Tracheophyta</taxon>
        <taxon>Spermatophyta</taxon>
        <taxon>Magnoliopsida</taxon>
        <taxon>eudicotyledons</taxon>
        <taxon>Gunneridae</taxon>
        <taxon>Pentapetalae</taxon>
        <taxon>asterids</taxon>
        <taxon>lamiids</taxon>
        <taxon>Lamiales</taxon>
        <taxon>Orobanchaceae</taxon>
        <taxon>Buchnereae</taxon>
        <taxon>Striga</taxon>
    </lineage>
</organism>
<proteinExistence type="predicted"/>
<sequence length="102" mass="11293">MVSLSPPVQQIPNKIAEVLLLTLQHLNSSPSRCVLNSQQLQFFAQVGVRWVGVGRVFGARLLLRGWGLLSYRRSLRSIGKNGVLHLYVGSDGKINERGVRQG</sequence>
<dbReference type="EMBL" id="BKCP01009593">
    <property type="protein sequence ID" value="GER51183.1"/>
    <property type="molecule type" value="Genomic_DNA"/>
</dbReference>
<evidence type="ECO:0000313" key="1">
    <source>
        <dbReference type="EMBL" id="GER51183.1"/>
    </source>
</evidence>
<dbReference type="Proteomes" id="UP000325081">
    <property type="component" value="Unassembled WGS sequence"/>
</dbReference>
<comment type="caution">
    <text evidence="1">The sequence shown here is derived from an EMBL/GenBank/DDBJ whole genome shotgun (WGS) entry which is preliminary data.</text>
</comment>
<dbReference type="AlphaFoldDB" id="A0A5A7R0D4"/>
<protein>
    <submittedName>
        <fullName evidence="1">Polysaccharide lyase family 1 modular protein</fullName>
    </submittedName>
</protein>
<name>A0A5A7R0D4_STRAF</name>
<accession>A0A5A7R0D4</accession>
<dbReference type="GO" id="GO:0016829">
    <property type="term" value="F:lyase activity"/>
    <property type="evidence" value="ECO:0007669"/>
    <property type="project" value="UniProtKB-KW"/>
</dbReference>
<keyword evidence="1" id="KW-0456">Lyase</keyword>
<gene>
    <name evidence="1" type="ORF">STAS_28545</name>
</gene>
<reference evidence="2" key="1">
    <citation type="journal article" date="2019" name="Curr. Biol.">
        <title>Genome Sequence of Striga asiatica Provides Insight into the Evolution of Plant Parasitism.</title>
        <authorList>
            <person name="Yoshida S."/>
            <person name="Kim S."/>
            <person name="Wafula E.K."/>
            <person name="Tanskanen J."/>
            <person name="Kim Y.M."/>
            <person name="Honaas L."/>
            <person name="Yang Z."/>
            <person name="Spallek T."/>
            <person name="Conn C.E."/>
            <person name="Ichihashi Y."/>
            <person name="Cheong K."/>
            <person name="Cui S."/>
            <person name="Der J.P."/>
            <person name="Gundlach H."/>
            <person name="Jiao Y."/>
            <person name="Hori C."/>
            <person name="Ishida J.K."/>
            <person name="Kasahara H."/>
            <person name="Kiba T."/>
            <person name="Kim M.S."/>
            <person name="Koo N."/>
            <person name="Laohavisit A."/>
            <person name="Lee Y.H."/>
            <person name="Lumba S."/>
            <person name="McCourt P."/>
            <person name="Mortimer J.C."/>
            <person name="Mutuku J.M."/>
            <person name="Nomura T."/>
            <person name="Sasaki-Sekimoto Y."/>
            <person name="Seto Y."/>
            <person name="Wang Y."/>
            <person name="Wakatake T."/>
            <person name="Sakakibara H."/>
            <person name="Demura T."/>
            <person name="Yamaguchi S."/>
            <person name="Yoneyama K."/>
            <person name="Manabe R.I."/>
            <person name="Nelson D.C."/>
            <person name="Schulman A.H."/>
            <person name="Timko M.P."/>
            <person name="dePamphilis C.W."/>
            <person name="Choi D."/>
            <person name="Shirasu K."/>
        </authorList>
    </citation>
    <scope>NUCLEOTIDE SEQUENCE [LARGE SCALE GENOMIC DNA]</scope>
    <source>
        <strain evidence="2">cv. UVA1</strain>
    </source>
</reference>
<evidence type="ECO:0000313" key="2">
    <source>
        <dbReference type="Proteomes" id="UP000325081"/>
    </source>
</evidence>
<keyword evidence="2" id="KW-1185">Reference proteome</keyword>